<evidence type="ECO:0000313" key="3">
    <source>
        <dbReference type="Proteomes" id="UP001432027"/>
    </source>
</evidence>
<name>A0AAV5UEG4_9BILA</name>
<protein>
    <submittedName>
        <fullName evidence="2">Uncharacterized protein</fullName>
    </submittedName>
</protein>
<feature type="compositionally biased region" description="Basic and acidic residues" evidence="1">
    <location>
        <begin position="118"/>
        <end position="128"/>
    </location>
</feature>
<feature type="compositionally biased region" description="Polar residues" evidence="1">
    <location>
        <begin position="97"/>
        <end position="107"/>
    </location>
</feature>
<feature type="region of interest" description="Disordered" evidence="1">
    <location>
        <begin position="18"/>
        <end position="37"/>
    </location>
</feature>
<accession>A0AAV5UEG4</accession>
<dbReference type="AlphaFoldDB" id="A0AAV5UEG4"/>
<reference evidence="2" key="1">
    <citation type="submission" date="2023-10" db="EMBL/GenBank/DDBJ databases">
        <title>Genome assembly of Pristionchus species.</title>
        <authorList>
            <person name="Yoshida K."/>
            <person name="Sommer R.J."/>
        </authorList>
    </citation>
    <scope>NUCLEOTIDE SEQUENCE</scope>
    <source>
        <strain evidence="2">RS0144</strain>
    </source>
</reference>
<dbReference type="EMBL" id="BTSX01000006">
    <property type="protein sequence ID" value="GMT05058.1"/>
    <property type="molecule type" value="Genomic_DNA"/>
</dbReference>
<gene>
    <name evidence="2" type="ORF">PENTCL1PPCAC_27232</name>
</gene>
<feature type="non-terminal residue" evidence="2">
    <location>
        <position position="244"/>
    </location>
</feature>
<comment type="caution">
    <text evidence="2">The sequence shown here is derived from an EMBL/GenBank/DDBJ whole genome shotgun (WGS) entry which is preliminary data.</text>
</comment>
<sequence>EESFVSILSIEKRLARDAGTSTSGDVSMEENGQSQGRYATTATSINRPLTAMVEPVNADATVAICYPRERPSSQSALMRASAFVFEKILLAEHLEDPSSSSNNSAAVGQSAAKRRRALSHEARERADSSRGGVAMREGRVEGEGTSLVSASSPPFEPALFNWGIYALPSRLWIGRRNVKRKLQKEHAGKEEIELDRWSHTNCSNRQLRSHHHLPLFLPISHSHRTRRVRLSFGCDDDEIPSIGR</sequence>
<evidence type="ECO:0000313" key="2">
    <source>
        <dbReference type="EMBL" id="GMT05058.1"/>
    </source>
</evidence>
<organism evidence="2 3">
    <name type="scientific">Pristionchus entomophagus</name>
    <dbReference type="NCBI Taxonomy" id="358040"/>
    <lineage>
        <taxon>Eukaryota</taxon>
        <taxon>Metazoa</taxon>
        <taxon>Ecdysozoa</taxon>
        <taxon>Nematoda</taxon>
        <taxon>Chromadorea</taxon>
        <taxon>Rhabditida</taxon>
        <taxon>Rhabditina</taxon>
        <taxon>Diplogasteromorpha</taxon>
        <taxon>Diplogasteroidea</taxon>
        <taxon>Neodiplogasteridae</taxon>
        <taxon>Pristionchus</taxon>
    </lineage>
</organism>
<keyword evidence="3" id="KW-1185">Reference proteome</keyword>
<evidence type="ECO:0000256" key="1">
    <source>
        <dbReference type="SAM" id="MobiDB-lite"/>
    </source>
</evidence>
<proteinExistence type="predicted"/>
<dbReference type="Proteomes" id="UP001432027">
    <property type="component" value="Unassembled WGS sequence"/>
</dbReference>
<feature type="non-terminal residue" evidence="2">
    <location>
        <position position="1"/>
    </location>
</feature>
<feature type="region of interest" description="Disordered" evidence="1">
    <location>
        <begin position="96"/>
        <end position="148"/>
    </location>
</feature>
<feature type="compositionally biased region" description="Polar residues" evidence="1">
    <location>
        <begin position="19"/>
        <end position="37"/>
    </location>
</feature>